<feature type="transmembrane region" description="Helical" evidence="9">
    <location>
        <begin position="124"/>
        <end position="145"/>
    </location>
</feature>
<feature type="transmembrane region" description="Helical" evidence="9">
    <location>
        <begin position="6"/>
        <end position="24"/>
    </location>
</feature>
<evidence type="ECO:0000256" key="8">
    <source>
        <dbReference type="ARBA" id="ARBA00023136"/>
    </source>
</evidence>
<dbReference type="Proteomes" id="UP001374893">
    <property type="component" value="Chromosome"/>
</dbReference>
<feature type="transmembrane region" description="Helical" evidence="9">
    <location>
        <begin position="166"/>
        <end position="186"/>
    </location>
</feature>
<evidence type="ECO:0000313" key="10">
    <source>
        <dbReference type="EMBL" id="BCX46199.1"/>
    </source>
</evidence>
<keyword evidence="2" id="KW-1003">Cell membrane</keyword>
<evidence type="ECO:0000256" key="6">
    <source>
        <dbReference type="ARBA" id="ARBA00022847"/>
    </source>
</evidence>
<protein>
    <submittedName>
        <fullName evidence="10">Sugar/proton symporter</fullName>
    </submittedName>
</protein>
<dbReference type="InterPro" id="IPR004673">
    <property type="entry name" value="L-rhamnose-proton_sym_RhaT"/>
</dbReference>
<evidence type="ECO:0000256" key="2">
    <source>
        <dbReference type="ARBA" id="ARBA00022475"/>
    </source>
</evidence>
<dbReference type="EMBL" id="AP024702">
    <property type="protein sequence ID" value="BCX46199.1"/>
    <property type="molecule type" value="Genomic_DNA"/>
</dbReference>
<dbReference type="Pfam" id="PF06379">
    <property type="entry name" value="RhaT"/>
    <property type="match status" value="1"/>
</dbReference>
<organism evidence="10 11">
    <name type="scientific">Haloferula helveola</name>
    <dbReference type="NCBI Taxonomy" id="490095"/>
    <lineage>
        <taxon>Bacteria</taxon>
        <taxon>Pseudomonadati</taxon>
        <taxon>Verrucomicrobiota</taxon>
        <taxon>Verrucomicrobiia</taxon>
        <taxon>Verrucomicrobiales</taxon>
        <taxon>Verrucomicrobiaceae</taxon>
        <taxon>Haloferula</taxon>
    </lineage>
</organism>
<feature type="transmembrane region" description="Helical" evidence="9">
    <location>
        <begin position="250"/>
        <end position="272"/>
    </location>
</feature>
<reference evidence="10 11" key="1">
    <citation type="submission" date="2021-06" db="EMBL/GenBank/DDBJ databases">
        <title>Complete genome of Haloferula helveola possessing various polysaccharide degrading enzymes.</title>
        <authorList>
            <person name="Takami H."/>
            <person name="Huang C."/>
            <person name="Hamasaki K."/>
        </authorList>
    </citation>
    <scope>NUCLEOTIDE SEQUENCE [LARGE SCALE GENOMIC DNA]</scope>
    <source>
        <strain evidence="10 11">CN-1</strain>
    </source>
</reference>
<keyword evidence="11" id="KW-1185">Reference proteome</keyword>
<keyword evidence="8 9" id="KW-0472">Membrane</keyword>
<keyword evidence="6" id="KW-0769">Symport</keyword>
<evidence type="ECO:0000256" key="1">
    <source>
        <dbReference type="ARBA" id="ARBA00022448"/>
    </source>
</evidence>
<name>A0ABM7R9E3_9BACT</name>
<feature type="transmembrane region" description="Helical" evidence="9">
    <location>
        <begin position="36"/>
        <end position="57"/>
    </location>
</feature>
<evidence type="ECO:0000256" key="4">
    <source>
        <dbReference type="ARBA" id="ARBA00022597"/>
    </source>
</evidence>
<keyword evidence="7 9" id="KW-1133">Transmembrane helix</keyword>
<keyword evidence="3" id="KW-0997">Cell inner membrane</keyword>
<gene>
    <name evidence="10" type="ORF">HAHE_01070</name>
</gene>
<sequence>MIEGITWALVAGLMLGLYALPGKFTKDFKEENTWGLFFMLTMFVVPLVATLLIMKGAGEIYAAPEVKAVLPKMVATSVLWGIGVMMWGKAIHHIGMSLGFSIFIGTVILVGSLLPFFVDGLPPQGAFAAILVGLLFVLVGIVANGKAGMARENDSPKGADDGKGSMSAGIMIAVSGGLLATGFSFANAVGRPPLHAASQAQGNPEWVTALAVMLPIFLSGGVIMAGYFAWQLTSKKAWPSFGTPSFLRNLSLIFIMAFFHYAASAVFAFAAFKLGSVGNTVGYAIFNTACVVTAIVSGIVVGEWAKASGRARRFLYAGLGCMVIGILIISYGNKMAAGAPEGGEPVVVAEEAP</sequence>
<dbReference type="RefSeq" id="WP_338687594.1">
    <property type="nucleotide sequence ID" value="NZ_AP024702.1"/>
</dbReference>
<keyword evidence="5 9" id="KW-0812">Transmembrane</keyword>
<feature type="transmembrane region" description="Helical" evidence="9">
    <location>
        <begin position="100"/>
        <end position="118"/>
    </location>
</feature>
<evidence type="ECO:0000256" key="7">
    <source>
        <dbReference type="ARBA" id="ARBA00022989"/>
    </source>
</evidence>
<evidence type="ECO:0000256" key="5">
    <source>
        <dbReference type="ARBA" id="ARBA00022692"/>
    </source>
</evidence>
<feature type="transmembrane region" description="Helical" evidence="9">
    <location>
        <begin position="314"/>
        <end position="332"/>
    </location>
</feature>
<feature type="transmembrane region" description="Helical" evidence="9">
    <location>
        <begin position="69"/>
        <end position="88"/>
    </location>
</feature>
<feature type="transmembrane region" description="Helical" evidence="9">
    <location>
        <begin position="284"/>
        <end position="302"/>
    </location>
</feature>
<feature type="transmembrane region" description="Helical" evidence="9">
    <location>
        <begin position="206"/>
        <end position="230"/>
    </location>
</feature>
<evidence type="ECO:0000313" key="11">
    <source>
        <dbReference type="Proteomes" id="UP001374893"/>
    </source>
</evidence>
<keyword evidence="4" id="KW-0762">Sugar transport</keyword>
<evidence type="ECO:0000256" key="3">
    <source>
        <dbReference type="ARBA" id="ARBA00022519"/>
    </source>
</evidence>
<proteinExistence type="predicted"/>
<accession>A0ABM7R9E3</accession>
<evidence type="ECO:0000256" key="9">
    <source>
        <dbReference type="SAM" id="Phobius"/>
    </source>
</evidence>
<keyword evidence="1" id="KW-0813">Transport</keyword>